<organism evidence="1 2">
    <name type="scientific">Smallanthus sonchifolius</name>
    <dbReference type="NCBI Taxonomy" id="185202"/>
    <lineage>
        <taxon>Eukaryota</taxon>
        <taxon>Viridiplantae</taxon>
        <taxon>Streptophyta</taxon>
        <taxon>Embryophyta</taxon>
        <taxon>Tracheophyta</taxon>
        <taxon>Spermatophyta</taxon>
        <taxon>Magnoliopsida</taxon>
        <taxon>eudicotyledons</taxon>
        <taxon>Gunneridae</taxon>
        <taxon>Pentapetalae</taxon>
        <taxon>asterids</taxon>
        <taxon>campanulids</taxon>
        <taxon>Asterales</taxon>
        <taxon>Asteraceae</taxon>
        <taxon>Asteroideae</taxon>
        <taxon>Heliantheae alliance</taxon>
        <taxon>Millerieae</taxon>
        <taxon>Smallanthus</taxon>
    </lineage>
</organism>
<gene>
    <name evidence="1" type="ORF">L1987_03455</name>
</gene>
<accession>A0ACB9KAM0</accession>
<evidence type="ECO:0000313" key="2">
    <source>
        <dbReference type="Proteomes" id="UP001056120"/>
    </source>
</evidence>
<sequence length="154" mass="17316">MLSKCSKAHQKPVQARQQRIPTRMRNAFHAVANTKFMDKKDGIRPTASMNLGPIIESFDTTRLTVRVFAHRADGVATNDRSRNRTRDTTISHYSMATSINLSFGGGQLEGKYMLEEDSAISLARDTSGNTPMHLGRKVKKQEAQTNRLEVKRPE</sequence>
<reference evidence="2" key="1">
    <citation type="journal article" date="2022" name="Mol. Ecol. Resour.">
        <title>The genomes of chicory, endive, great burdock and yacon provide insights into Asteraceae palaeo-polyploidization history and plant inulin production.</title>
        <authorList>
            <person name="Fan W."/>
            <person name="Wang S."/>
            <person name="Wang H."/>
            <person name="Wang A."/>
            <person name="Jiang F."/>
            <person name="Liu H."/>
            <person name="Zhao H."/>
            <person name="Xu D."/>
            <person name="Zhang Y."/>
        </authorList>
    </citation>
    <scope>NUCLEOTIDE SEQUENCE [LARGE SCALE GENOMIC DNA]</scope>
    <source>
        <strain evidence="2">cv. Yunnan</strain>
    </source>
</reference>
<reference evidence="1 2" key="2">
    <citation type="journal article" date="2022" name="Mol. Ecol. Resour.">
        <title>The genomes of chicory, endive, great burdock and yacon provide insights into Asteraceae paleo-polyploidization history and plant inulin production.</title>
        <authorList>
            <person name="Fan W."/>
            <person name="Wang S."/>
            <person name="Wang H."/>
            <person name="Wang A."/>
            <person name="Jiang F."/>
            <person name="Liu H."/>
            <person name="Zhao H."/>
            <person name="Xu D."/>
            <person name="Zhang Y."/>
        </authorList>
    </citation>
    <scope>NUCLEOTIDE SEQUENCE [LARGE SCALE GENOMIC DNA]</scope>
    <source>
        <strain evidence="2">cv. Yunnan</strain>
        <tissue evidence="1">Leaves</tissue>
    </source>
</reference>
<dbReference type="EMBL" id="CM042018">
    <property type="protein sequence ID" value="KAI3829335.1"/>
    <property type="molecule type" value="Genomic_DNA"/>
</dbReference>
<comment type="caution">
    <text evidence="1">The sequence shown here is derived from an EMBL/GenBank/DDBJ whole genome shotgun (WGS) entry which is preliminary data.</text>
</comment>
<name>A0ACB9KAM0_9ASTR</name>
<keyword evidence="2" id="KW-1185">Reference proteome</keyword>
<dbReference type="Proteomes" id="UP001056120">
    <property type="component" value="Linkage Group LG01"/>
</dbReference>
<proteinExistence type="predicted"/>
<protein>
    <submittedName>
        <fullName evidence="1">Uncharacterized protein</fullName>
    </submittedName>
</protein>
<evidence type="ECO:0000313" key="1">
    <source>
        <dbReference type="EMBL" id="KAI3829335.1"/>
    </source>
</evidence>